<evidence type="ECO:0000256" key="6">
    <source>
        <dbReference type="SAM" id="MobiDB-lite"/>
    </source>
</evidence>
<evidence type="ECO:0000259" key="7">
    <source>
        <dbReference type="Pfam" id="PF04130"/>
    </source>
</evidence>
<sequence length="1335" mass="142094">MTNERLGTSLVQANVDLLCRPASLFHMTDLISDEAHALQAALSAVPGKSAVQNDIWRDAQATPVDLFGALHHTSFHRSDAQLDRFRISMTLPVLAADHAPDFAGLALSCAEGRPKRPQLAPLQCAHWSALPCPLPERPDAPSLLFASHQRSIRIAPATPCPDVWLCASSADAARPPPRTWEDLAPQPAPAHRRFGLGQALGGSSADAIEVAPSEAINVRANMQARAALQALQGVSSSLFGVHRGTLTMTAVAETLRMSVRLDALATAFGLNGRLALAQCIRAFLAAQQAFVLGLRADTVGGLLAATAELQECARAMGALFLCDDDALWLGAVDDPDVRAWPVLAALPGSDGAFLDRLYDQLVLGQVCSPPTTTLCMWLFVAISDPLLAQLSRVVFLGDALDDDVPRCLAQHPGWADAVRETTALLHLIEDITPALYQLCTTTWTPLAIETNAAAIQTALDRHAANLAVCTEGVRAFKQSRLQALADAIIALQENRPTVVTSRAGALDEALRKKQLVKMQQRLQRQLLDEQVAANAAHRADLLAKQHAHDAAVAQAAADRDESRLETDKERLVAVYTELIDAAEHKFRVQKWRQARLRRKEVFSLQYSALMESDAATWARGKRPVQQLTTGSVVSVPRGTPPPEEAAQQEGAGRTAIRVLQAPGGARSVDEASSETASVRVLREPGGGGAEAAKAIYGDGDGLPASAVIRVLPEPGGGGVNAADAIYSRDAPLDEPPTSVRVTQAPGGNGDTAASAIYDGPATTDASIATVRVLQVPGGGGHQVHTLLYGANADADDVPRPQVRVSQEPGGSGADVWHMLYDAGTSEVPSSRPSVRVLSTAPGGASDGVAAAMAPSSDAADVPRPHVRVRQAPGGDSNAVADALYAQFEALVVSRPGIKILQPAAGGKDSVSRLLHGGAVPTKALSPAAPRSSRQWLRWKLAQSSAAQAYASTELLPRTTEPLAMAEMAAMYRELLGHESNEYAPIDALVVASLDAPVRGVRALVGAVALHALREESQLVAHLTTLHDTMLLSGGLWVDVFVKAVVGGLGDARVQWGAPGLLNDAVASAMVEASYSPPVAGHYGYQASQSLATSASPSTTRTSRVRVVLASHLLPPSVDSVVAELQPHYAVPRALGMVLSPAAMASYAQIHKFGFQLKATLLQLQHGRAQLRWLRRDVALADSDRRRVDRYLHCQHHVAASLQAYAFQVIAQEWQHFRVAVDEAQDTIALAQRHDRYLTAILTRCFLTPAFAEVQRALQRCLQRIATASAQLALSSKASNEKVHDALAFLVAEATGQNADVLALCDALRLQRDRDGHAAAFVEELLLMLNLNEYYG</sequence>
<keyword evidence="3" id="KW-0963">Cytoplasm</keyword>
<dbReference type="GO" id="GO:0000930">
    <property type="term" value="C:gamma-tubulin complex"/>
    <property type="evidence" value="ECO:0007669"/>
    <property type="project" value="TreeGrafter"/>
</dbReference>
<comment type="caution">
    <text evidence="8">The sequence shown here is derived from an EMBL/GenBank/DDBJ whole genome shotgun (WGS) entry which is preliminary data.</text>
</comment>
<dbReference type="STRING" id="1202772.A0A1V9YKZ7"/>
<reference evidence="8 9" key="1">
    <citation type="journal article" date="2014" name="Genome Biol. Evol.">
        <title>The secreted proteins of Achlya hypogyna and Thraustotheca clavata identify the ancestral oomycete secretome and reveal gene acquisitions by horizontal gene transfer.</title>
        <authorList>
            <person name="Misner I."/>
            <person name="Blouin N."/>
            <person name="Leonard G."/>
            <person name="Richards T.A."/>
            <person name="Lane C.E."/>
        </authorList>
    </citation>
    <scope>NUCLEOTIDE SEQUENCE [LARGE SCALE GENOMIC DNA]</scope>
    <source>
        <strain evidence="8 9">ATCC 48635</strain>
    </source>
</reference>
<dbReference type="GO" id="GO:0051011">
    <property type="term" value="F:microtubule minus-end binding"/>
    <property type="evidence" value="ECO:0007669"/>
    <property type="project" value="TreeGrafter"/>
</dbReference>
<accession>A0A1V9YKZ7</accession>
<dbReference type="OrthoDB" id="78652at2759"/>
<keyword evidence="5" id="KW-0206">Cytoskeleton</keyword>
<dbReference type="GO" id="GO:0051321">
    <property type="term" value="P:meiotic cell cycle"/>
    <property type="evidence" value="ECO:0007669"/>
    <property type="project" value="TreeGrafter"/>
</dbReference>
<name>A0A1V9YKZ7_ACHHY</name>
<dbReference type="EMBL" id="JNBR01001508">
    <property type="protein sequence ID" value="OQR86409.1"/>
    <property type="molecule type" value="Genomic_DNA"/>
</dbReference>
<dbReference type="Gene3D" id="1.20.120.1900">
    <property type="entry name" value="Gamma-tubulin complex, C-terminal domain"/>
    <property type="match status" value="1"/>
</dbReference>
<evidence type="ECO:0000256" key="4">
    <source>
        <dbReference type="ARBA" id="ARBA00022701"/>
    </source>
</evidence>
<keyword evidence="9" id="KW-1185">Reference proteome</keyword>
<gene>
    <name evidence="8" type="ORF">ACHHYP_10584</name>
</gene>
<dbReference type="GO" id="GO:0000278">
    <property type="term" value="P:mitotic cell cycle"/>
    <property type="evidence" value="ECO:0007669"/>
    <property type="project" value="TreeGrafter"/>
</dbReference>
<comment type="subcellular location">
    <subcellularLocation>
        <location evidence="1">Cytoplasm</location>
        <location evidence="1">Cytoskeleton</location>
    </subcellularLocation>
</comment>
<dbReference type="GO" id="GO:0051225">
    <property type="term" value="P:spindle assembly"/>
    <property type="evidence" value="ECO:0007669"/>
    <property type="project" value="TreeGrafter"/>
</dbReference>
<organism evidence="8 9">
    <name type="scientific">Achlya hypogyna</name>
    <name type="common">Oomycete</name>
    <name type="synonym">Protoachlya hypogyna</name>
    <dbReference type="NCBI Taxonomy" id="1202772"/>
    <lineage>
        <taxon>Eukaryota</taxon>
        <taxon>Sar</taxon>
        <taxon>Stramenopiles</taxon>
        <taxon>Oomycota</taxon>
        <taxon>Saprolegniomycetes</taxon>
        <taxon>Saprolegniales</taxon>
        <taxon>Achlyaceae</taxon>
        <taxon>Achlya</taxon>
    </lineage>
</organism>
<dbReference type="GO" id="GO:0043015">
    <property type="term" value="F:gamma-tubulin binding"/>
    <property type="evidence" value="ECO:0007669"/>
    <property type="project" value="InterPro"/>
</dbReference>
<evidence type="ECO:0000313" key="9">
    <source>
        <dbReference type="Proteomes" id="UP000243579"/>
    </source>
</evidence>
<protein>
    <recommendedName>
        <fullName evidence="7">Gamma tubulin complex component C-terminal domain-containing protein</fullName>
    </recommendedName>
</protein>
<proteinExistence type="inferred from homology"/>
<dbReference type="GO" id="GO:0031122">
    <property type="term" value="P:cytoplasmic microtubule organization"/>
    <property type="evidence" value="ECO:0007669"/>
    <property type="project" value="TreeGrafter"/>
</dbReference>
<dbReference type="GO" id="GO:0000922">
    <property type="term" value="C:spindle pole"/>
    <property type="evidence" value="ECO:0007669"/>
    <property type="project" value="InterPro"/>
</dbReference>
<keyword evidence="4" id="KW-0493">Microtubule</keyword>
<evidence type="ECO:0000256" key="5">
    <source>
        <dbReference type="ARBA" id="ARBA00023212"/>
    </source>
</evidence>
<evidence type="ECO:0000256" key="3">
    <source>
        <dbReference type="ARBA" id="ARBA00022490"/>
    </source>
</evidence>
<evidence type="ECO:0000256" key="1">
    <source>
        <dbReference type="ARBA" id="ARBA00004245"/>
    </source>
</evidence>
<dbReference type="InterPro" id="IPR007259">
    <property type="entry name" value="GCP"/>
</dbReference>
<evidence type="ECO:0000313" key="8">
    <source>
        <dbReference type="EMBL" id="OQR86409.1"/>
    </source>
</evidence>
<feature type="region of interest" description="Disordered" evidence="6">
    <location>
        <begin position="632"/>
        <end position="652"/>
    </location>
</feature>
<dbReference type="Proteomes" id="UP000243579">
    <property type="component" value="Unassembled WGS sequence"/>
</dbReference>
<dbReference type="PANTHER" id="PTHR19302:SF70">
    <property type="entry name" value="GAMMA-TUBULIN COMPLEX COMPONENT 6"/>
    <property type="match status" value="1"/>
</dbReference>
<evidence type="ECO:0000256" key="2">
    <source>
        <dbReference type="ARBA" id="ARBA00010337"/>
    </source>
</evidence>
<dbReference type="GO" id="GO:0005874">
    <property type="term" value="C:microtubule"/>
    <property type="evidence" value="ECO:0007669"/>
    <property type="project" value="UniProtKB-KW"/>
</dbReference>
<dbReference type="InterPro" id="IPR042241">
    <property type="entry name" value="GCP_C_sf"/>
</dbReference>
<comment type="similarity">
    <text evidence="2">Belongs to the TUBGCP family.</text>
</comment>
<dbReference type="InterPro" id="IPR040457">
    <property type="entry name" value="GCP_C"/>
</dbReference>
<dbReference type="Pfam" id="PF04130">
    <property type="entry name" value="GCP_C_terminal"/>
    <property type="match status" value="1"/>
</dbReference>
<dbReference type="PANTHER" id="PTHR19302">
    <property type="entry name" value="GAMMA TUBULIN COMPLEX PROTEIN"/>
    <property type="match status" value="1"/>
</dbReference>
<feature type="domain" description="Gamma tubulin complex component C-terminal" evidence="7">
    <location>
        <begin position="1018"/>
        <end position="1334"/>
    </location>
</feature>
<dbReference type="GO" id="GO:0007020">
    <property type="term" value="P:microtubule nucleation"/>
    <property type="evidence" value="ECO:0007669"/>
    <property type="project" value="InterPro"/>
</dbReference>